<keyword evidence="1" id="KW-0472">Membrane</keyword>
<sequence>MVCEHFFTNKIGASLTYKLWALIPACLIVNNLPMSLVNIQSNSFARYVVGVKPTLDTVEFETWFTVWAIGVSAITAYALAHHLKIWASIGKRHAIHTNAYYSSKAITPMLFG</sequence>
<protein>
    <submittedName>
        <fullName evidence="2">Uncharacterized protein</fullName>
    </submittedName>
</protein>
<reference evidence="2" key="1">
    <citation type="submission" date="2018-05" db="EMBL/GenBank/DDBJ databases">
        <authorList>
            <person name="Lanie J.A."/>
            <person name="Ng W.-L."/>
            <person name="Kazmierczak K.M."/>
            <person name="Andrzejewski T.M."/>
            <person name="Davidsen T.M."/>
            <person name="Wayne K.J."/>
            <person name="Tettelin H."/>
            <person name="Glass J.I."/>
            <person name="Rusch D."/>
            <person name="Podicherti R."/>
            <person name="Tsui H.-C.T."/>
            <person name="Winkler M.E."/>
        </authorList>
    </citation>
    <scope>NUCLEOTIDE SEQUENCE</scope>
</reference>
<feature type="transmembrane region" description="Helical" evidence="1">
    <location>
        <begin position="60"/>
        <end position="80"/>
    </location>
</feature>
<proteinExistence type="predicted"/>
<feature type="transmembrane region" description="Helical" evidence="1">
    <location>
        <begin position="19"/>
        <end position="40"/>
    </location>
</feature>
<gene>
    <name evidence="2" type="ORF">METZ01_LOCUS248129</name>
</gene>
<name>A0A382I7B4_9ZZZZ</name>
<dbReference type="EMBL" id="UINC01065517">
    <property type="protein sequence ID" value="SVB95275.1"/>
    <property type="molecule type" value="Genomic_DNA"/>
</dbReference>
<accession>A0A382I7B4</accession>
<feature type="non-terminal residue" evidence="2">
    <location>
        <position position="112"/>
    </location>
</feature>
<keyword evidence="1" id="KW-0812">Transmembrane</keyword>
<evidence type="ECO:0000313" key="2">
    <source>
        <dbReference type="EMBL" id="SVB95275.1"/>
    </source>
</evidence>
<keyword evidence="1" id="KW-1133">Transmembrane helix</keyword>
<organism evidence="2">
    <name type="scientific">marine metagenome</name>
    <dbReference type="NCBI Taxonomy" id="408172"/>
    <lineage>
        <taxon>unclassified sequences</taxon>
        <taxon>metagenomes</taxon>
        <taxon>ecological metagenomes</taxon>
    </lineage>
</organism>
<dbReference type="AlphaFoldDB" id="A0A382I7B4"/>
<evidence type="ECO:0000256" key="1">
    <source>
        <dbReference type="SAM" id="Phobius"/>
    </source>
</evidence>